<organism evidence="1 2">
    <name type="scientific">Roseateles paludis</name>
    <dbReference type="NCBI Taxonomy" id="3145238"/>
    <lineage>
        <taxon>Bacteria</taxon>
        <taxon>Pseudomonadati</taxon>
        <taxon>Pseudomonadota</taxon>
        <taxon>Betaproteobacteria</taxon>
        <taxon>Burkholderiales</taxon>
        <taxon>Sphaerotilaceae</taxon>
        <taxon>Roseateles</taxon>
    </lineage>
</organism>
<protein>
    <submittedName>
        <fullName evidence="1">Uncharacterized protein</fullName>
    </submittedName>
</protein>
<evidence type="ECO:0000313" key="1">
    <source>
        <dbReference type="EMBL" id="MEO3690574.1"/>
    </source>
</evidence>
<keyword evidence="2" id="KW-1185">Reference proteome</keyword>
<accession>A0ABV0FXC2</accession>
<gene>
    <name evidence="1" type="ORF">ABDJ85_03785</name>
</gene>
<dbReference type="RefSeq" id="WP_347703401.1">
    <property type="nucleotide sequence ID" value="NZ_JBDPZD010000001.1"/>
</dbReference>
<evidence type="ECO:0000313" key="2">
    <source>
        <dbReference type="Proteomes" id="UP001495147"/>
    </source>
</evidence>
<dbReference type="Proteomes" id="UP001495147">
    <property type="component" value="Unassembled WGS sequence"/>
</dbReference>
<dbReference type="EMBL" id="JBDPZD010000001">
    <property type="protein sequence ID" value="MEO3690574.1"/>
    <property type="molecule type" value="Genomic_DNA"/>
</dbReference>
<proteinExistence type="predicted"/>
<comment type="caution">
    <text evidence="1">The sequence shown here is derived from an EMBL/GenBank/DDBJ whole genome shotgun (WGS) entry which is preliminary data.</text>
</comment>
<name>A0ABV0FXC2_9BURK</name>
<sequence length="158" mass="16367">MELVSSRFGRKLLVAGLCVLTIGSVSALEKIDDVVIEGSCASCAAAIDEFIRGRWNYGGGTTIASPPGGAPVTGDASEMLATADAAKKIAEGLVLPCPKSGEPDEIYIARAFQYCESTVKESFPIMTRIFPKIPPSACQLAGIQEKAGGVLAGIEKCG</sequence>
<reference evidence="1 2" key="1">
    <citation type="submission" date="2024-05" db="EMBL/GenBank/DDBJ databases">
        <title>Roseateles sp. DJS-2-20 16S ribosomal RNA gene Genome sequencing and assembly.</title>
        <authorList>
            <person name="Woo H."/>
        </authorList>
    </citation>
    <scope>NUCLEOTIDE SEQUENCE [LARGE SCALE GENOMIC DNA]</scope>
    <source>
        <strain evidence="1 2">DJS-2-20</strain>
    </source>
</reference>